<accession>A0A4C1YI23</accession>
<sequence length="104" mass="11654">MEAGNALVAIWDLQVSMCGDDHLFSGGSHSCVPFENAIKNLEDSLPTPPYTAQWYKDCYVTLPQLDLKVSTLAQCVLGAAKDRYFQFNENVRDRWLGVLSEARI</sequence>
<organism evidence="1 2">
    <name type="scientific">Eumeta variegata</name>
    <name type="common">Bagworm moth</name>
    <name type="synonym">Eumeta japonica</name>
    <dbReference type="NCBI Taxonomy" id="151549"/>
    <lineage>
        <taxon>Eukaryota</taxon>
        <taxon>Metazoa</taxon>
        <taxon>Ecdysozoa</taxon>
        <taxon>Arthropoda</taxon>
        <taxon>Hexapoda</taxon>
        <taxon>Insecta</taxon>
        <taxon>Pterygota</taxon>
        <taxon>Neoptera</taxon>
        <taxon>Endopterygota</taxon>
        <taxon>Lepidoptera</taxon>
        <taxon>Glossata</taxon>
        <taxon>Ditrysia</taxon>
        <taxon>Tineoidea</taxon>
        <taxon>Psychidae</taxon>
        <taxon>Oiketicinae</taxon>
        <taxon>Eumeta</taxon>
    </lineage>
</organism>
<gene>
    <name evidence="1" type="ORF">EVAR_51885_1</name>
</gene>
<name>A0A4C1YI23_EUMVA</name>
<keyword evidence="2" id="KW-1185">Reference proteome</keyword>
<evidence type="ECO:0000313" key="2">
    <source>
        <dbReference type="Proteomes" id="UP000299102"/>
    </source>
</evidence>
<comment type="caution">
    <text evidence="1">The sequence shown here is derived from an EMBL/GenBank/DDBJ whole genome shotgun (WGS) entry which is preliminary data.</text>
</comment>
<proteinExistence type="predicted"/>
<dbReference type="EMBL" id="BGZK01001272">
    <property type="protein sequence ID" value="GBP76021.1"/>
    <property type="molecule type" value="Genomic_DNA"/>
</dbReference>
<dbReference type="AlphaFoldDB" id="A0A4C1YI23"/>
<protein>
    <submittedName>
        <fullName evidence="1">Uncharacterized protein</fullName>
    </submittedName>
</protein>
<reference evidence="1 2" key="1">
    <citation type="journal article" date="2019" name="Commun. Biol.">
        <title>The bagworm genome reveals a unique fibroin gene that provides high tensile strength.</title>
        <authorList>
            <person name="Kono N."/>
            <person name="Nakamura H."/>
            <person name="Ohtoshi R."/>
            <person name="Tomita M."/>
            <person name="Numata K."/>
            <person name="Arakawa K."/>
        </authorList>
    </citation>
    <scope>NUCLEOTIDE SEQUENCE [LARGE SCALE GENOMIC DNA]</scope>
</reference>
<dbReference type="Proteomes" id="UP000299102">
    <property type="component" value="Unassembled WGS sequence"/>
</dbReference>
<evidence type="ECO:0000313" key="1">
    <source>
        <dbReference type="EMBL" id="GBP76021.1"/>
    </source>
</evidence>